<name>A0A8S0WDX3_CYCAE</name>
<organism evidence="2 3">
    <name type="scientific">Cyclocybe aegerita</name>
    <name type="common">Black poplar mushroom</name>
    <name type="synonym">Agrocybe aegerita</name>
    <dbReference type="NCBI Taxonomy" id="1973307"/>
    <lineage>
        <taxon>Eukaryota</taxon>
        <taxon>Fungi</taxon>
        <taxon>Dikarya</taxon>
        <taxon>Basidiomycota</taxon>
        <taxon>Agaricomycotina</taxon>
        <taxon>Agaricomycetes</taxon>
        <taxon>Agaricomycetidae</taxon>
        <taxon>Agaricales</taxon>
        <taxon>Agaricineae</taxon>
        <taxon>Bolbitiaceae</taxon>
        <taxon>Cyclocybe</taxon>
    </lineage>
</organism>
<sequence>MKPSHVDDDIANPPCAPPLLTGMWAGTSLTPPPRTSPPSTSPTRLCSPPSHPRTLTCPDPLAPAFSRAPTAPHQLTSPPWFIPHPKPSPLETATTRRRRQGEQCTLVQAFSGPTCPLAHHHASSPYHLAIPPHPDHPTTPLSTQTLALQPGRGLLALSSHLPHGAATSPRLSSPPPFSFEATHDDDDKGSTMMTRAAQQQQQQQQHNDEDRGQYVKDDNDGGSGSGMTRTRARRRGGQHDDEEDSTMTTRR</sequence>
<feature type="compositionally biased region" description="Pro residues" evidence="1">
    <location>
        <begin position="30"/>
        <end position="40"/>
    </location>
</feature>
<protein>
    <submittedName>
        <fullName evidence="2">Uncharacterized protein</fullName>
    </submittedName>
</protein>
<gene>
    <name evidence="2" type="ORF">AAE3_LOCUS8662</name>
</gene>
<feature type="region of interest" description="Disordered" evidence="1">
    <location>
        <begin position="1"/>
        <end position="92"/>
    </location>
</feature>
<dbReference type="Proteomes" id="UP000467700">
    <property type="component" value="Unassembled WGS sequence"/>
</dbReference>
<evidence type="ECO:0000256" key="1">
    <source>
        <dbReference type="SAM" id="MobiDB-lite"/>
    </source>
</evidence>
<evidence type="ECO:0000313" key="3">
    <source>
        <dbReference type="Proteomes" id="UP000467700"/>
    </source>
</evidence>
<comment type="caution">
    <text evidence="2">The sequence shown here is derived from an EMBL/GenBank/DDBJ whole genome shotgun (WGS) entry which is preliminary data.</text>
</comment>
<keyword evidence="3" id="KW-1185">Reference proteome</keyword>
<feature type="region of interest" description="Disordered" evidence="1">
    <location>
        <begin position="162"/>
        <end position="251"/>
    </location>
</feature>
<feature type="compositionally biased region" description="Basic and acidic residues" evidence="1">
    <location>
        <begin position="206"/>
        <end position="219"/>
    </location>
</feature>
<accession>A0A8S0WDX3</accession>
<dbReference type="EMBL" id="CACVBS010000054">
    <property type="protein sequence ID" value="CAA7266350.1"/>
    <property type="molecule type" value="Genomic_DNA"/>
</dbReference>
<dbReference type="AlphaFoldDB" id="A0A8S0WDX3"/>
<reference evidence="2 3" key="1">
    <citation type="submission" date="2020-01" db="EMBL/GenBank/DDBJ databases">
        <authorList>
            <person name="Gupta K D."/>
        </authorList>
    </citation>
    <scope>NUCLEOTIDE SEQUENCE [LARGE SCALE GENOMIC DNA]</scope>
</reference>
<evidence type="ECO:0000313" key="2">
    <source>
        <dbReference type="EMBL" id="CAA7266350.1"/>
    </source>
</evidence>
<proteinExistence type="predicted"/>